<accession>A0A3U8EIX6</accession>
<gene>
    <name evidence="3" type="ORF">AHU48_07450</name>
</gene>
<evidence type="ECO:0000256" key="1">
    <source>
        <dbReference type="ARBA" id="ARBA00022679"/>
    </source>
</evidence>
<name>A0A3U8EIX6_SALET</name>
<dbReference type="PROSITE" id="PS51096">
    <property type="entry name" value="PTS_EIIA_TYPE_4"/>
    <property type="match status" value="1"/>
</dbReference>
<dbReference type="InterPro" id="IPR004701">
    <property type="entry name" value="PTS_EIIA_man-typ"/>
</dbReference>
<dbReference type="GO" id="GO:0016740">
    <property type="term" value="F:transferase activity"/>
    <property type="evidence" value="ECO:0007669"/>
    <property type="project" value="UniProtKB-KW"/>
</dbReference>
<evidence type="ECO:0000259" key="2">
    <source>
        <dbReference type="PROSITE" id="PS51096"/>
    </source>
</evidence>
<organism evidence="3">
    <name type="scientific">Salmonella enterica I</name>
    <dbReference type="NCBI Taxonomy" id="59201"/>
    <lineage>
        <taxon>Bacteria</taxon>
        <taxon>Pseudomonadati</taxon>
        <taxon>Pseudomonadota</taxon>
        <taxon>Gammaproteobacteria</taxon>
        <taxon>Enterobacterales</taxon>
        <taxon>Enterobacteriaceae</taxon>
        <taxon>Salmonella</taxon>
    </lineage>
</organism>
<proteinExistence type="predicted"/>
<dbReference type="AlphaFoldDB" id="A0A3U8EIX6"/>
<dbReference type="SUPFAM" id="SSF53062">
    <property type="entry name" value="PTS system fructose IIA component-like"/>
    <property type="match status" value="1"/>
</dbReference>
<sequence length="145" mass="16040">MKIAIVVASNGLVAKELLHVAEDTVGHVGNISAIDFHNGESLDELLGRYKAAILRLNAQHGILFLIAGENSCHQFIASQFLREYNNSQIIIGVNLTMLVSLMLYENNETDIQLLTLKAQQYGKNAIHAVNVKTYEGDNEIFDDTI</sequence>
<evidence type="ECO:0000313" key="3">
    <source>
        <dbReference type="EMBL" id="ECJ4449063.1"/>
    </source>
</evidence>
<dbReference type="GO" id="GO:0016020">
    <property type="term" value="C:membrane"/>
    <property type="evidence" value="ECO:0007669"/>
    <property type="project" value="InterPro"/>
</dbReference>
<feature type="domain" description="PTS EIIA type-4" evidence="2">
    <location>
        <begin position="2"/>
        <end position="126"/>
    </location>
</feature>
<reference evidence="3" key="1">
    <citation type="submission" date="2018-08" db="EMBL/GenBank/DDBJ databases">
        <authorList>
            <consortium name="GenomeTrakr network: Whole genome sequencing for foodborne pathogen traceback"/>
        </authorList>
    </citation>
    <scope>NUCLEOTIDE SEQUENCE</scope>
    <source>
        <strain evidence="3">FDA00000611</strain>
    </source>
</reference>
<keyword evidence="1" id="KW-0808">Transferase</keyword>
<dbReference type="PANTHER" id="PTHR33799">
    <property type="entry name" value="PTS PERMEASE-RELATED-RELATED"/>
    <property type="match status" value="1"/>
</dbReference>
<dbReference type="GO" id="GO:0009401">
    <property type="term" value="P:phosphoenolpyruvate-dependent sugar phosphotransferase system"/>
    <property type="evidence" value="ECO:0007669"/>
    <property type="project" value="InterPro"/>
</dbReference>
<dbReference type="Gene3D" id="3.40.50.510">
    <property type="entry name" value="Phosphotransferase system, mannose-type IIA component"/>
    <property type="match status" value="1"/>
</dbReference>
<dbReference type="EMBL" id="AAIYJT010000007">
    <property type="protein sequence ID" value="ECJ4449063.1"/>
    <property type="molecule type" value="Genomic_DNA"/>
</dbReference>
<dbReference type="Pfam" id="PF03610">
    <property type="entry name" value="EIIA-man"/>
    <property type="match status" value="1"/>
</dbReference>
<dbReference type="PANTHER" id="PTHR33799:SF1">
    <property type="entry name" value="PTS SYSTEM MANNOSE-SPECIFIC EIIAB COMPONENT-RELATED"/>
    <property type="match status" value="1"/>
</dbReference>
<dbReference type="InterPro" id="IPR051471">
    <property type="entry name" value="Bacterial_PTS_sugar_comp"/>
</dbReference>
<dbReference type="RefSeq" id="WP_001534527.1">
    <property type="nucleotide sequence ID" value="NZ_NPIY01000055.1"/>
</dbReference>
<protein>
    <submittedName>
        <fullName evidence="3">PTS N-acetylgalactosamine transporter subunit IIA</fullName>
    </submittedName>
</protein>
<comment type="caution">
    <text evidence="3">The sequence shown here is derived from an EMBL/GenBank/DDBJ whole genome shotgun (WGS) entry which is preliminary data.</text>
</comment>
<dbReference type="InterPro" id="IPR036662">
    <property type="entry name" value="PTS_EIIA_man-typ_sf"/>
</dbReference>